<keyword evidence="1" id="KW-0812">Transmembrane</keyword>
<accession>A0AAD7FDN0</accession>
<organism evidence="2 3">
    <name type="scientific">Roridomyces roridus</name>
    <dbReference type="NCBI Taxonomy" id="1738132"/>
    <lineage>
        <taxon>Eukaryota</taxon>
        <taxon>Fungi</taxon>
        <taxon>Dikarya</taxon>
        <taxon>Basidiomycota</taxon>
        <taxon>Agaricomycotina</taxon>
        <taxon>Agaricomycetes</taxon>
        <taxon>Agaricomycetidae</taxon>
        <taxon>Agaricales</taxon>
        <taxon>Marasmiineae</taxon>
        <taxon>Mycenaceae</taxon>
        <taxon>Roridomyces</taxon>
    </lineage>
</organism>
<dbReference type="Proteomes" id="UP001221142">
    <property type="component" value="Unassembled WGS sequence"/>
</dbReference>
<dbReference type="AlphaFoldDB" id="A0AAD7FDN0"/>
<keyword evidence="1" id="KW-0472">Membrane</keyword>
<proteinExistence type="predicted"/>
<keyword evidence="1" id="KW-1133">Transmembrane helix</keyword>
<feature type="transmembrane region" description="Helical" evidence="1">
    <location>
        <begin position="291"/>
        <end position="311"/>
    </location>
</feature>
<evidence type="ECO:0000313" key="3">
    <source>
        <dbReference type="Proteomes" id="UP001221142"/>
    </source>
</evidence>
<dbReference type="EMBL" id="JARKIF010000027">
    <property type="protein sequence ID" value="KAJ7614098.1"/>
    <property type="molecule type" value="Genomic_DNA"/>
</dbReference>
<comment type="caution">
    <text evidence="2">The sequence shown here is derived from an EMBL/GenBank/DDBJ whole genome shotgun (WGS) entry which is preliminary data.</text>
</comment>
<reference evidence="2" key="1">
    <citation type="submission" date="2023-03" db="EMBL/GenBank/DDBJ databases">
        <title>Massive genome expansion in bonnet fungi (Mycena s.s.) driven by repeated elements and novel gene families across ecological guilds.</title>
        <authorList>
            <consortium name="Lawrence Berkeley National Laboratory"/>
            <person name="Harder C.B."/>
            <person name="Miyauchi S."/>
            <person name="Viragh M."/>
            <person name="Kuo A."/>
            <person name="Thoen E."/>
            <person name="Andreopoulos B."/>
            <person name="Lu D."/>
            <person name="Skrede I."/>
            <person name="Drula E."/>
            <person name="Henrissat B."/>
            <person name="Morin E."/>
            <person name="Kohler A."/>
            <person name="Barry K."/>
            <person name="LaButti K."/>
            <person name="Morin E."/>
            <person name="Salamov A."/>
            <person name="Lipzen A."/>
            <person name="Mereny Z."/>
            <person name="Hegedus B."/>
            <person name="Baldrian P."/>
            <person name="Stursova M."/>
            <person name="Weitz H."/>
            <person name="Taylor A."/>
            <person name="Grigoriev I.V."/>
            <person name="Nagy L.G."/>
            <person name="Martin F."/>
            <person name="Kauserud H."/>
        </authorList>
    </citation>
    <scope>NUCLEOTIDE SEQUENCE</scope>
    <source>
        <strain evidence="2">9284</strain>
    </source>
</reference>
<name>A0AAD7FDN0_9AGAR</name>
<keyword evidence="3" id="KW-1185">Reference proteome</keyword>
<evidence type="ECO:0000256" key="1">
    <source>
        <dbReference type="SAM" id="Phobius"/>
    </source>
</evidence>
<evidence type="ECO:0000313" key="2">
    <source>
        <dbReference type="EMBL" id="KAJ7614098.1"/>
    </source>
</evidence>
<protein>
    <submittedName>
        <fullName evidence="2">Uncharacterized protein</fullName>
    </submittedName>
</protein>
<sequence>MQSSDWTSAALYRDQELYSDAEAYCSQLLRRGRGFPLYVPEPQANLPEEYQRSGVAIGDVGRITPEGVFDFFFNIYLPADHPIHANYTPDNFVPLDPFDERNVTMLTYVAGDCVSTASVSETQRESPPGTVTLHCKPPHGAVLTLPLGSRLEKLEHLESMRIYAAKHAQEWYKYANGARGRGLTNGSLYLVTGMEKSLAWGMAAFDGVDRDPFDLCFHWTDSERGAHCRWIARGAARTNPARRTPRKSYPLHSWVLDISRGQYLGETPPNRHNIQHCGCSCGTTGNCIRTVWYQGFFFVLVTWIVWGRWMARKGRAFRVLRRH</sequence>
<gene>
    <name evidence="2" type="ORF">FB45DRAFT_261688</name>
</gene>